<name>A0ABW5ZUT7_9FLAO</name>
<accession>A0ABW5ZUT7</accession>
<evidence type="ECO:0008006" key="4">
    <source>
        <dbReference type="Google" id="ProtNLM"/>
    </source>
</evidence>
<sequence length="210" mass="23811">MKKYYNFILVFFFMSLCLAQNVEESTRSESNPIIYGNFMIGGANSGNEVKGLTLGFDVNYQVNKDLFTFRTTYIAEENPDPGLAALFIFPRYTGGDSMNEFALLYGKRFVFNGSALSLSAGLSTNLVKYSHYIDGDKIKFRKSYMAIPFELNFNIFKARKKRIRVFYGIIPVGQPTSFGRSFGVKLFGSLGEVNYFGLGLNFGFGWHKKY</sequence>
<feature type="signal peptide" evidence="1">
    <location>
        <begin position="1"/>
        <end position="19"/>
    </location>
</feature>
<protein>
    <recommendedName>
        <fullName evidence="4">Outer membrane protein beta-barrel domain-containing protein</fullName>
    </recommendedName>
</protein>
<evidence type="ECO:0000313" key="2">
    <source>
        <dbReference type="EMBL" id="MFD2916800.1"/>
    </source>
</evidence>
<evidence type="ECO:0000256" key="1">
    <source>
        <dbReference type="SAM" id="SignalP"/>
    </source>
</evidence>
<organism evidence="2 3">
    <name type="scientific">Psychroserpens luteus</name>
    <dbReference type="NCBI Taxonomy" id="1434066"/>
    <lineage>
        <taxon>Bacteria</taxon>
        <taxon>Pseudomonadati</taxon>
        <taxon>Bacteroidota</taxon>
        <taxon>Flavobacteriia</taxon>
        <taxon>Flavobacteriales</taxon>
        <taxon>Flavobacteriaceae</taxon>
        <taxon>Psychroserpens</taxon>
    </lineage>
</organism>
<keyword evidence="3" id="KW-1185">Reference proteome</keyword>
<dbReference type="RefSeq" id="WP_194506339.1">
    <property type="nucleotide sequence ID" value="NZ_JADILU010000001.1"/>
</dbReference>
<keyword evidence="1" id="KW-0732">Signal</keyword>
<dbReference type="EMBL" id="JBHUOS010000010">
    <property type="protein sequence ID" value="MFD2916800.1"/>
    <property type="molecule type" value="Genomic_DNA"/>
</dbReference>
<feature type="chain" id="PRO_5045655442" description="Outer membrane protein beta-barrel domain-containing protein" evidence="1">
    <location>
        <begin position="20"/>
        <end position="210"/>
    </location>
</feature>
<gene>
    <name evidence="2" type="ORF">ACFS29_14180</name>
</gene>
<proteinExistence type="predicted"/>
<comment type="caution">
    <text evidence="2">The sequence shown here is derived from an EMBL/GenBank/DDBJ whole genome shotgun (WGS) entry which is preliminary data.</text>
</comment>
<evidence type="ECO:0000313" key="3">
    <source>
        <dbReference type="Proteomes" id="UP001597548"/>
    </source>
</evidence>
<dbReference type="Proteomes" id="UP001597548">
    <property type="component" value="Unassembled WGS sequence"/>
</dbReference>
<reference evidence="3" key="1">
    <citation type="journal article" date="2019" name="Int. J. Syst. Evol. Microbiol.">
        <title>The Global Catalogue of Microorganisms (GCM) 10K type strain sequencing project: providing services to taxonomists for standard genome sequencing and annotation.</title>
        <authorList>
            <consortium name="The Broad Institute Genomics Platform"/>
            <consortium name="The Broad Institute Genome Sequencing Center for Infectious Disease"/>
            <person name="Wu L."/>
            <person name="Ma J."/>
        </authorList>
    </citation>
    <scope>NUCLEOTIDE SEQUENCE [LARGE SCALE GENOMIC DNA]</scope>
    <source>
        <strain evidence="3">KCTC 32514</strain>
    </source>
</reference>